<dbReference type="InterPro" id="IPR044901">
    <property type="entry name" value="Trehalose_TreZ_E-set_sf"/>
</dbReference>
<dbReference type="EC" id="3.2.1.141" evidence="4 13"/>
<keyword evidence="8" id="KW-0119">Carbohydrate metabolism</keyword>
<dbReference type="PANTHER" id="PTHR43651">
    <property type="entry name" value="1,4-ALPHA-GLUCAN-BRANCHING ENZYME"/>
    <property type="match status" value="1"/>
</dbReference>
<dbReference type="RefSeq" id="WP_213982950.1">
    <property type="nucleotide sequence ID" value="NZ_JAFMNX010000001.1"/>
</dbReference>
<evidence type="ECO:0000256" key="5">
    <source>
        <dbReference type="ARBA" id="ARBA00015938"/>
    </source>
</evidence>
<dbReference type="PANTHER" id="PTHR43651:SF11">
    <property type="entry name" value="MALTO-OLIGOSYLTREHALOSE TREHALOHYDROLASE"/>
    <property type="match status" value="1"/>
</dbReference>
<dbReference type="InterPro" id="IPR017853">
    <property type="entry name" value="GH"/>
</dbReference>
<comment type="similarity">
    <text evidence="3 14">Belongs to the glycosyl hydrolase 13 family.</text>
</comment>
<comment type="caution">
    <text evidence="16">The sequence shown here is derived from an EMBL/GenBank/DDBJ whole genome shotgun (WGS) entry which is preliminary data.</text>
</comment>
<dbReference type="SUPFAM" id="SSF51445">
    <property type="entry name" value="(Trans)glycosidases"/>
    <property type="match status" value="1"/>
</dbReference>
<gene>
    <name evidence="16" type="primary">treZ</name>
    <name evidence="16" type="ORF">JYU29_01120</name>
</gene>
<evidence type="ECO:0000256" key="2">
    <source>
        <dbReference type="ARBA" id="ARBA00005199"/>
    </source>
</evidence>
<organism evidence="16 17">
    <name type="scientific">Tianweitania aestuarii</name>
    <dbReference type="NCBI Taxonomy" id="2814886"/>
    <lineage>
        <taxon>Bacteria</taxon>
        <taxon>Pseudomonadati</taxon>
        <taxon>Pseudomonadota</taxon>
        <taxon>Alphaproteobacteria</taxon>
        <taxon>Hyphomicrobiales</taxon>
        <taxon>Phyllobacteriaceae</taxon>
        <taxon>Tianweitania</taxon>
    </lineage>
</organism>
<dbReference type="InterPro" id="IPR013780">
    <property type="entry name" value="Glyco_hydro_b"/>
</dbReference>
<keyword evidence="7 14" id="KW-0378">Hydrolase</keyword>
<dbReference type="CDD" id="cd02853">
    <property type="entry name" value="E_set_MTHase_like_N"/>
    <property type="match status" value="1"/>
</dbReference>
<keyword evidence="6" id="KW-0963">Cytoplasm</keyword>
<evidence type="ECO:0000256" key="12">
    <source>
        <dbReference type="ARBA" id="ARBA00034013"/>
    </source>
</evidence>
<dbReference type="InterPro" id="IPR014756">
    <property type="entry name" value="Ig_E-set"/>
</dbReference>
<evidence type="ECO:0000256" key="7">
    <source>
        <dbReference type="ARBA" id="ARBA00022801"/>
    </source>
</evidence>
<dbReference type="InterPro" id="IPR006047">
    <property type="entry name" value="GH13_cat_dom"/>
</dbReference>
<evidence type="ECO:0000256" key="13">
    <source>
        <dbReference type="NCBIfam" id="TIGR02402"/>
    </source>
</evidence>
<dbReference type="SUPFAM" id="SSF81296">
    <property type="entry name" value="E set domains"/>
    <property type="match status" value="1"/>
</dbReference>
<dbReference type="EMBL" id="JAFMNX010000001">
    <property type="protein sequence ID" value="MBS9719284.1"/>
    <property type="molecule type" value="Genomic_DNA"/>
</dbReference>
<dbReference type="Gene3D" id="2.60.40.1180">
    <property type="entry name" value="Golgi alpha-mannosidase II"/>
    <property type="match status" value="1"/>
</dbReference>
<evidence type="ECO:0000256" key="1">
    <source>
        <dbReference type="ARBA" id="ARBA00004496"/>
    </source>
</evidence>
<name>A0ABS5RQM4_9HYPH</name>
<dbReference type="Proteomes" id="UP001297272">
    <property type="component" value="Unassembled WGS sequence"/>
</dbReference>
<evidence type="ECO:0000259" key="15">
    <source>
        <dbReference type="SMART" id="SM00642"/>
    </source>
</evidence>
<proteinExistence type="inferred from homology"/>
<dbReference type="Pfam" id="PF00128">
    <property type="entry name" value="Alpha-amylase"/>
    <property type="match status" value="2"/>
</dbReference>
<evidence type="ECO:0000256" key="3">
    <source>
        <dbReference type="ARBA" id="ARBA00008061"/>
    </source>
</evidence>
<evidence type="ECO:0000256" key="14">
    <source>
        <dbReference type="PIRNR" id="PIRNR006337"/>
    </source>
</evidence>
<evidence type="ECO:0000313" key="17">
    <source>
        <dbReference type="Proteomes" id="UP001297272"/>
    </source>
</evidence>
<dbReference type="Gene3D" id="3.20.20.80">
    <property type="entry name" value="Glycosidases"/>
    <property type="match status" value="1"/>
</dbReference>
<comment type="pathway">
    <text evidence="2 14">Glycan biosynthesis; trehalose biosynthesis.</text>
</comment>
<evidence type="ECO:0000256" key="8">
    <source>
        <dbReference type="ARBA" id="ARBA00023277"/>
    </source>
</evidence>
<protein>
    <recommendedName>
        <fullName evidence="5 13">Malto-oligosyltrehalose trehalohydrolase</fullName>
        <shortName evidence="14">MTHase</shortName>
        <ecNumber evidence="4 13">3.2.1.141</ecNumber>
    </recommendedName>
    <alternativeName>
        <fullName evidence="11 14">4-alpha-D-((1-&gt;4)-alpha-D-glucano)trehalose trehalohydrolase</fullName>
    </alternativeName>
    <alternativeName>
        <fullName evidence="10 14">Maltooligosyl trehalose trehalohydrolase</fullName>
    </alternativeName>
</protein>
<comment type="subcellular location">
    <subcellularLocation>
        <location evidence="1">Cytoplasm</location>
    </subcellularLocation>
</comment>
<evidence type="ECO:0000256" key="4">
    <source>
        <dbReference type="ARBA" id="ARBA00012268"/>
    </source>
</evidence>
<dbReference type="InterPro" id="IPR013783">
    <property type="entry name" value="Ig-like_fold"/>
</dbReference>
<evidence type="ECO:0000256" key="6">
    <source>
        <dbReference type="ARBA" id="ARBA00022490"/>
    </source>
</evidence>
<evidence type="ECO:0000313" key="16">
    <source>
        <dbReference type="EMBL" id="MBS9719284.1"/>
    </source>
</evidence>
<dbReference type="InterPro" id="IPR012768">
    <property type="entry name" value="Trehalose_TreZ"/>
</dbReference>
<dbReference type="Gene3D" id="1.10.10.760">
    <property type="entry name" value="E-set domains of sugar-utilizing enzymes"/>
    <property type="match status" value="1"/>
</dbReference>
<dbReference type="NCBIfam" id="TIGR02402">
    <property type="entry name" value="trehalose_TreZ"/>
    <property type="match status" value="1"/>
</dbReference>
<dbReference type="SMART" id="SM00642">
    <property type="entry name" value="Aamy"/>
    <property type="match status" value="1"/>
</dbReference>
<accession>A0ABS5RQM4</accession>
<dbReference type="Gene3D" id="2.60.40.10">
    <property type="entry name" value="Immunoglobulins"/>
    <property type="match status" value="1"/>
</dbReference>
<keyword evidence="17" id="KW-1185">Reference proteome</keyword>
<sequence>MTSSTTETQWGPVWLDDEKVRFRVWAPGTDQLSLRIDGSDVAMQRDARGWFAVEQSGVAPGAAYQFVFPDGFTVPDPASRAQQGDVHGPSLLTDPKSYQWQNADWNGRRWEEAVFYELHVGTFTPEGTFRAAIEKLPYLVELGITAVELLPVAQFGGNRGWGYDGVLLYAPHNAYGSPEDLKALVDAAHGHGLMIFLDVVYNHFGPDGNYLPKLAPEFFHPERHTPWGGAIAYEKPDVRPFFIDNALYWLDEYRFDGLRLDAVDHVHDSDSTVEILVEIAQRIRAAFPGRHVHTTTEDNRNITALHERGPDGEIVLHSGEWNDDFHNAAHVVASGEVESYYEDFADQPLKQVARILAEGFAYQGEPSKHADGEPRGESSAHLPPTAFVDFLQNHDQVGNRAYGERLVSLSDPGVLRVLTAVLLLSPHIPLLFMGEEWGETNPFFFFTDFHGELADAVRKGRRQEFAKFLHFRDEENVIPDPNEEDTFARSRIDWSKAENSDWLPFYKELLKLRQEKIVPLLAEAAGNSGTVVVSEDDVLAVDWEFGTKRLSLRANLSGETATVPPAIGSILFSEPKTIGEANAGTLPPHSMFYALDDR</sequence>
<keyword evidence="9 14" id="KW-0326">Glycosidase</keyword>
<evidence type="ECO:0000256" key="9">
    <source>
        <dbReference type="ARBA" id="ARBA00023295"/>
    </source>
</evidence>
<evidence type="ECO:0000256" key="10">
    <source>
        <dbReference type="ARBA" id="ARBA00032057"/>
    </source>
</evidence>
<dbReference type="CDD" id="cd11325">
    <property type="entry name" value="AmyAc_GTHase"/>
    <property type="match status" value="1"/>
</dbReference>
<evidence type="ECO:0000256" key="11">
    <source>
        <dbReference type="ARBA" id="ARBA00033284"/>
    </source>
</evidence>
<dbReference type="PIRSF" id="PIRSF006337">
    <property type="entry name" value="Trehalose_TreZ"/>
    <property type="match status" value="1"/>
</dbReference>
<comment type="catalytic activity">
    <reaction evidence="12 14">
        <text>hydrolysis of (1-&gt;4)-alpha-D-glucosidic linkage in 4-alpha-D-[(1-&gt;4)-alpha-D-glucanosyl]n trehalose to yield trehalose and (1-&gt;4)-alpha-D-glucan.</text>
        <dbReference type="EC" id="3.2.1.141"/>
    </reaction>
</comment>
<reference evidence="16 17" key="1">
    <citation type="submission" date="2021-03" db="EMBL/GenBank/DDBJ databases">
        <title>Tianweitania aestuarii sp. nov., isolated from a tidal flat.</title>
        <authorList>
            <person name="Park S."/>
            <person name="Yoon J.-H."/>
        </authorList>
    </citation>
    <scope>NUCLEOTIDE SEQUENCE [LARGE SCALE GENOMIC DNA]</scope>
    <source>
        <strain evidence="16 17">BSSL-BM11</strain>
    </source>
</reference>
<feature type="domain" description="Glycosyl hydrolase family 13 catalytic" evidence="15">
    <location>
        <begin position="66"/>
        <end position="472"/>
    </location>
</feature>